<dbReference type="SFLD" id="SFLDG01135">
    <property type="entry name" value="C1.5.6:_HAD__Beta-PGM__Phospha"/>
    <property type="match status" value="1"/>
</dbReference>
<feature type="active site" description="Schiff-base intermediate with substrate" evidence="5">
    <location>
        <position position="50"/>
    </location>
</feature>
<proteinExistence type="inferred from homology"/>
<feature type="binding site" evidence="5">
    <location>
        <position position="9"/>
    </location>
    <ligand>
        <name>Mg(2+)</name>
        <dbReference type="ChEBI" id="CHEBI:18420"/>
    </ligand>
</feature>
<dbReference type="PANTHER" id="PTHR43434">
    <property type="entry name" value="PHOSPHOGLYCOLATE PHOSPHATASE"/>
    <property type="match status" value="1"/>
</dbReference>
<dbReference type="FunFam" id="3.40.50.1000:FF:000072">
    <property type="entry name" value="Phosphonoacetaldehyde hydrolase"/>
    <property type="match status" value="1"/>
</dbReference>
<dbReference type="PANTHER" id="PTHR43434:SF19">
    <property type="entry name" value="PHOSPHONOACETALDEHYDE HYDROLASE"/>
    <property type="match status" value="1"/>
</dbReference>
<dbReference type="Gene3D" id="1.10.150.240">
    <property type="entry name" value="Putative phosphatase, domain 2"/>
    <property type="match status" value="1"/>
</dbReference>
<dbReference type="Proteomes" id="UP000027778">
    <property type="component" value="Unassembled WGS sequence"/>
</dbReference>
<dbReference type="AlphaFoldDB" id="A0A073KAW9"/>
<feature type="binding site" evidence="5">
    <location>
        <position position="11"/>
    </location>
    <ligand>
        <name>Mg(2+)</name>
        <dbReference type="ChEBI" id="CHEBI:18420"/>
    </ligand>
</feature>
<dbReference type="GO" id="GO:0008967">
    <property type="term" value="F:phosphoglycolate phosphatase activity"/>
    <property type="evidence" value="ECO:0007669"/>
    <property type="project" value="TreeGrafter"/>
</dbReference>
<evidence type="ECO:0000256" key="3">
    <source>
        <dbReference type="ARBA" id="ARBA00022842"/>
    </source>
</evidence>
<dbReference type="InterPro" id="IPR006323">
    <property type="entry name" value="Phosphonoacetald_hydro"/>
</dbReference>
<comment type="catalytic activity">
    <reaction evidence="5">
        <text>phosphonoacetaldehyde + H2O = acetaldehyde + phosphate + H(+)</text>
        <dbReference type="Rhea" id="RHEA:18905"/>
        <dbReference type="ChEBI" id="CHEBI:15343"/>
        <dbReference type="ChEBI" id="CHEBI:15377"/>
        <dbReference type="ChEBI" id="CHEBI:15378"/>
        <dbReference type="ChEBI" id="CHEBI:43474"/>
        <dbReference type="ChEBI" id="CHEBI:58383"/>
        <dbReference type="EC" id="3.11.1.1"/>
    </reaction>
</comment>
<dbReference type="NCBIfam" id="TIGR01549">
    <property type="entry name" value="HAD-SF-IA-v1"/>
    <property type="match status" value="1"/>
</dbReference>
<dbReference type="GO" id="GO:0000287">
    <property type="term" value="F:magnesium ion binding"/>
    <property type="evidence" value="ECO:0007669"/>
    <property type="project" value="UniProtKB-UniRule"/>
</dbReference>
<evidence type="ECO:0000256" key="1">
    <source>
        <dbReference type="ARBA" id="ARBA00022723"/>
    </source>
</evidence>
<keyword evidence="1 5" id="KW-0479">Metal-binding</keyword>
<dbReference type="OrthoDB" id="5504491at2"/>
<comment type="similarity">
    <text evidence="5">Belongs to the HAD-like hydrolase superfamily. PhnX family.</text>
</comment>
<evidence type="ECO:0000256" key="4">
    <source>
        <dbReference type="ARBA" id="ARBA00023270"/>
    </source>
</evidence>
<dbReference type="HAMAP" id="MF_01375">
    <property type="entry name" value="PhnX"/>
    <property type="match status" value="1"/>
</dbReference>
<dbReference type="eggNOG" id="COG0637">
    <property type="taxonomic scope" value="Bacteria"/>
</dbReference>
<comment type="caution">
    <text evidence="6">The sequence shown here is derived from an EMBL/GenBank/DDBJ whole genome shotgun (WGS) entry which is preliminary data.</text>
</comment>
<dbReference type="GO" id="GO:0019700">
    <property type="term" value="P:organic phosphonate catabolic process"/>
    <property type="evidence" value="ECO:0007669"/>
    <property type="project" value="InterPro"/>
</dbReference>
<protein>
    <recommendedName>
        <fullName evidence="5">Phosphonoacetaldehyde hydrolase</fullName>
        <shortName evidence="5">Phosphonatase</shortName>
        <ecNumber evidence="5">3.11.1.1</ecNumber>
    </recommendedName>
    <alternativeName>
        <fullName evidence="5">Phosphonoacetaldehyde phosphonohydrolase</fullName>
    </alternativeName>
</protein>
<dbReference type="Gene3D" id="3.40.50.1000">
    <property type="entry name" value="HAD superfamily/HAD-like"/>
    <property type="match status" value="1"/>
</dbReference>
<dbReference type="EMBL" id="JOTM01000014">
    <property type="protein sequence ID" value="KEK23597.1"/>
    <property type="molecule type" value="Genomic_DNA"/>
</dbReference>
<reference evidence="6 7" key="1">
    <citation type="submission" date="2014-06" db="EMBL/GenBank/DDBJ databases">
        <title>Draft genome sequence of Bacillus gaemokensis JCM 15801 (MCCC 1A00707).</title>
        <authorList>
            <person name="Lai Q."/>
            <person name="Liu Y."/>
            <person name="Shao Z."/>
        </authorList>
    </citation>
    <scope>NUCLEOTIDE SEQUENCE [LARGE SCALE GENOMIC DNA]</scope>
    <source>
        <strain evidence="6 7">JCM 15801</strain>
    </source>
</reference>
<dbReference type="GO" id="GO:0005829">
    <property type="term" value="C:cytosol"/>
    <property type="evidence" value="ECO:0007669"/>
    <property type="project" value="TreeGrafter"/>
</dbReference>
<dbReference type="InterPro" id="IPR006439">
    <property type="entry name" value="HAD-SF_hydro_IA"/>
</dbReference>
<comment type="cofactor">
    <cofactor evidence="5">
        <name>Mg(2+)</name>
        <dbReference type="ChEBI" id="CHEBI:18420"/>
    </cofactor>
    <text evidence="5">Binds 1 Mg(2+) ion per subunit.</text>
</comment>
<dbReference type="RefSeq" id="WP_033675385.1">
    <property type="nucleotide sequence ID" value="NZ_JOTM01000014.1"/>
</dbReference>
<dbReference type="CDD" id="cd02586">
    <property type="entry name" value="HAD_PHN"/>
    <property type="match status" value="1"/>
</dbReference>
<organism evidence="6 7">
    <name type="scientific">Bacillus gaemokensis</name>
    <dbReference type="NCBI Taxonomy" id="574375"/>
    <lineage>
        <taxon>Bacteria</taxon>
        <taxon>Bacillati</taxon>
        <taxon>Bacillota</taxon>
        <taxon>Bacilli</taxon>
        <taxon>Bacillales</taxon>
        <taxon>Bacillaceae</taxon>
        <taxon>Bacillus</taxon>
        <taxon>Bacillus cereus group</taxon>
    </lineage>
</organism>
<keyword evidence="4 5" id="KW-0704">Schiff base</keyword>
<gene>
    <name evidence="5" type="primary">phnX</name>
    <name evidence="6" type="ORF">BAGA_07670</name>
</gene>
<dbReference type="InterPro" id="IPR023214">
    <property type="entry name" value="HAD_sf"/>
</dbReference>
<feature type="active site" description="Nucleophile" evidence="5">
    <location>
        <position position="9"/>
    </location>
</feature>
<keyword evidence="7" id="KW-1185">Reference proteome</keyword>
<keyword evidence="3 5" id="KW-0460">Magnesium</keyword>
<dbReference type="GO" id="GO:0006281">
    <property type="term" value="P:DNA repair"/>
    <property type="evidence" value="ECO:0007669"/>
    <property type="project" value="TreeGrafter"/>
</dbReference>
<comment type="subunit">
    <text evidence="5">Homodimer.</text>
</comment>
<evidence type="ECO:0000313" key="6">
    <source>
        <dbReference type="EMBL" id="KEK23597.1"/>
    </source>
</evidence>
<evidence type="ECO:0000256" key="2">
    <source>
        <dbReference type="ARBA" id="ARBA00022801"/>
    </source>
</evidence>
<dbReference type="GO" id="GO:0050194">
    <property type="term" value="F:phosphonoacetaldehyde hydrolase activity"/>
    <property type="evidence" value="ECO:0007669"/>
    <property type="project" value="UniProtKB-UniRule"/>
</dbReference>
<dbReference type="NCBIfam" id="TIGR01509">
    <property type="entry name" value="HAD-SF-IA-v3"/>
    <property type="match status" value="1"/>
</dbReference>
<dbReference type="InterPro" id="IPR036412">
    <property type="entry name" value="HAD-like_sf"/>
</dbReference>
<dbReference type="InterPro" id="IPR023198">
    <property type="entry name" value="PGP-like_dom2"/>
</dbReference>
<name>A0A073KAW9_9BACI</name>
<evidence type="ECO:0000256" key="5">
    <source>
        <dbReference type="HAMAP-Rule" id="MF_01375"/>
    </source>
</evidence>
<comment type="function">
    <text evidence="5">Involved in phosphonate degradation.</text>
</comment>
<sequence length="264" mass="30149">MKIEAVIFDWAGTTVDYGCFAPLEVFMEILHKRGVIITAEEARKPMGLLKIDHVRALTEVPRIREEWNRIFGQSPTGENIQEMYEEFEEILFTILPRYATPIPGVKDVIAYLRDQGIKIGSTTGYTREMMKIVAKEAKELGYEPDFLITPDDVPAGRPYPWMCYKNAMKLGVYPMNHMVKVGDTVSDMQEGKNAGMWTVGVILGSSELGLTEDEVESMDPVELREKMEVVRKRFIENGAHYTIKTMQELPKVIEHIEEQELIIS</sequence>
<dbReference type="NCBIfam" id="TIGR01422">
    <property type="entry name" value="phosphonatase"/>
    <property type="match status" value="1"/>
</dbReference>
<feature type="binding site" evidence="5">
    <location>
        <position position="183"/>
    </location>
    <ligand>
        <name>Mg(2+)</name>
        <dbReference type="ChEBI" id="CHEBI:18420"/>
    </ligand>
</feature>
<dbReference type="SFLD" id="SFLDS00003">
    <property type="entry name" value="Haloacid_Dehalogenase"/>
    <property type="match status" value="1"/>
</dbReference>
<dbReference type="SUPFAM" id="SSF56784">
    <property type="entry name" value="HAD-like"/>
    <property type="match status" value="1"/>
</dbReference>
<dbReference type="EC" id="3.11.1.1" evidence="5"/>
<dbReference type="SFLD" id="SFLDG01129">
    <property type="entry name" value="C1.5:_HAD__Beta-PGM__Phosphata"/>
    <property type="match status" value="1"/>
</dbReference>
<dbReference type="Pfam" id="PF00702">
    <property type="entry name" value="Hydrolase"/>
    <property type="match status" value="1"/>
</dbReference>
<dbReference type="STRING" id="574375.AZF08_16500"/>
<keyword evidence="2 5" id="KW-0378">Hydrolase</keyword>
<dbReference type="SFLD" id="SFLDF00038">
    <property type="entry name" value="phosphonoacetaldehyde_hydrolas"/>
    <property type="match status" value="1"/>
</dbReference>
<accession>A0A073KAW9</accession>
<evidence type="ECO:0000313" key="7">
    <source>
        <dbReference type="Proteomes" id="UP000027778"/>
    </source>
</evidence>
<dbReference type="InterPro" id="IPR050155">
    <property type="entry name" value="HAD-like_hydrolase_sf"/>
</dbReference>